<name>A0A423VHK9_9PEZI</name>
<accession>A0A423VHK9</accession>
<organism evidence="1 2">
    <name type="scientific">Cytospora schulzeri</name>
    <dbReference type="NCBI Taxonomy" id="448051"/>
    <lineage>
        <taxon>Eukaryota</taxon>
        <taxon>Fungi</taxon>
        <taxon>Dikarya</taxon>
        <taxon>Ascomycota</taxon>
        <taxon>Pezizomycotina</taxon>
        <taxon>Sordariomycetes</taxon>
        <taxon>Sordariomycetidae</taxon>
        <taxon>Diaporthales</taxon>
        <taxon>Cytosporaceae</taxon>
        <taxon>Cytospora</taxon>
    </lineage>
</organism>
<keyword evidence="2" id="KW-1185">Reference proteome</keyword>
<evidence type="ECO:0000313" key="2">
    <source>
        <dbReference type="Proteomes" id="UP000283895"/>
    </source>
</evidence>
<sequence length="442" mass="48746">MARTASKRASNGGKKPAIKIVEVADGLFAAFERIKPVNGIYQQVITRGEAPDLYMLGEVGIIALPLVEEQARKIVNAAIEGECNVNDTDAWYLDNEPASVFGEGTFDITNPPWEKYVQELAKAAAEGLGLDEGPVTPALDGMWFWTENCDWTTPPQRVRAGGDRRTWTAKMLIILPSAHKGGEITHDRNGHVESYPTADYRESTICWHKDIQYLDFKAPTRGNRLGLLYDLHVAKPTPYNKLRGNHHSAVQALQNAIEKYTNVVRNDPSEQTAFFLPLMTKIPKGGIKAASLSKNKLLPSDLAKVECFSEKGMDEIRGFCAHLALVALTQREVPTFTHVLDLSKGILGGVLKATGTSKEYILGDMVNIDGGNNLGGPLKPLKDAKFNKESVLDADAFASGLTRLVTRRGDTEEHIFVKTVLEAKLKIKGRKRDIWLRNGSNR</sequence>
<dbReference type="AlphaFoldDB" id="A0A423VHK9"/>
<protein>
    <submittedName>
        <fullName evidence="1">Uncharacterized protein</fullName>
    </submittedName>
</protein>
<dbReference type="Proteomes" id="UP000283895">
    <property type="component" value="Unassembled WGS sequence"/>
</dbReference>
<reference evidence="1 2" key="1">
    <citation type="submission" date="2015-09" db="EMBL/GenBank/DDBJ databases">
        <title>Host preference determinants of Valsa canker pathogens revealed by comparative genomics.</title>
        <authorList>
            <person name="Yin Z."/>
            <person name="Huang L."/>
        </authorList>
    </citation>
    <scope>NUCLEOTIDE SEQUENCE [LARGE SCALE GENOMIC DNA]</scope>
    <source>
        <strain evidence="1 2">03-1</strain>
    </source>
</reference>
<gene>
    <name evidence="1" type="ORF">VMCG_09815</name>
</gene>
<dbReference type="OrthoDB" id="27483at2759"/>
<proteinExistence type="predicted"/>
<comment type="caution">
    <text evidence="1">The sequence shown here is derived from an EMBL/GenBank/DDBJ whole genome shotgun (WGS) entry which is preliminary data.</text>
</comment>
<evidence type="ECO:0000313" key="1">
    <source>
        <dbReference type="EMBL" id="ROV90487.1"/>
    </source>
</evidence>
<dbReference type="EMBL" id="LKEA01000062">
    <property type="protein sequence ID" value="ROV90487.1"/>
    <property type="molecule type" value="Genomic_DNA"/>
</dbReference>